<dbReference type="PANTHER" id="PTHR42801">
    <property type="entry name" value="THIOREDOXIN-DEPENDENT PEROXIDE REDUCTASE"/>
    <property type="match status" value="1"/>
</dbReference>
<dbReference type="InterPro" id="IPR000866">
    <property type="entry name" value="AhpC/TSA"/>
</dbReference>
<dbReference type="SUPFAM" id="SSF52833">
    <property type="entry name" value="Thioredoxin-like"/>
    <property type="match status" value="1"/>
</dbReference>
<evidence type="ECO:0000313" key="15">
    <source>
        <dbReference type="Proteomes" id="UP000196531"/>
    </source>
</evidence>
<dbReference type="GO" id="GO:0008379">
    <property type="term" value="F:thioredoxin peroxidase activity"/>
    <property type="evidence" value="ECO:0007669"/>
    <property type="project" value="TreeGrafter"/>
</dbReference>
<keyword evidence="4" id="KW-0049">Antioxidant</keyword>
<dbReference type="InterPro" id="IPR013766">
    <property type="entry name" value="Thioredoxin_domain"/>
</dbReference>
<evidence type="ECO:0000256" key="9">
    <source>
        <dbReference type="ARBA" id="ARBA00038489"/>
    </source>
</evidence>
<keyword evidence="5" id="KW-0560">Oxidoreductase</keyword>
<comment type="caution">
    <text evidence="14">The sequence shown here is derived from an EMBL/GenBank/DDBJ whole genome shotgun (WGS) entry which is preliminary data.</text>
</comment>
<comment type="similarity">
    <text evidence="9">Belongs to the peroxiredoxin family. BCP/PrxQ subfamily.</text>
</comment>
<evidence type="ECO:0000256" key="12">
    <source>
        <dbReference type="SAM" id="SignalP"/>
    </source>
</evidence>
<keyword evidence="12" id="KW-0732">Signal</keyword>
<keyword evidence="3" id="KW-0575">Peroxidase</keyword>
<dbReference type="PANTHER" id="PTHR42801:SF7">
    <property type="entry name" value="SLL1159 PROTEIN"/>
    <property type="match status" value="1"/>
</dbReference>
<evidence type="ECO:0000256" key="4">
    <source>
        <dbReference type="ARBA" id="ARBA00022862"/>
    </source>
</evidence>
<evidence type="ECO:0000313" key="14">
    <source>
        <dbReference type="EMBL" id="OUR95676.1"/>
    </source>
</evidence>
<dbReference type="CDD" id="cd02970">
    <property type="entry name" value="PRX_like2"/>
    <property type="match status" value="1"/>
</dbReference>
<evidence type="ECO:0000256" key="10">
    <source>
        <dbReference type="ARBA" id="ARBA00042639"/>
    </source>
</evidence>
<dbReference type="InterPro" id="IPR036249">
    <property type="entry name" value="Thioredoxin-like_sf"/>
</dbReference>
<keyword evidence="7" id="KW-0676">Redox-active center</keyword>
<gene>
    <name evidence="14" type="ORF">A9Q84_14335</name>
</gene>
<dbReference type="EMBL" id="MAAO01000007">
    <property type="protein sequence ID" value="OUR95676.1"/>
    <property type="molecule type" value="Genomic_DNA"/>
</dbReference>
<name>A0A1Y5FBA0_9BACT</name>
<dbReference type="GO" id="GO:0034599">
    <property type="term" value="P:cellular response to oxidative stress"/>
    <property type="evidence" value="ECO:0007669"/>
    <property type="project" value="TreeGrafter"/>
</dbReference>
<evidence type="ECO:0000256" key="6">
    <source>
        <dbReference type="ARBA" id="ARBA00023157"/>
    </source>
</evidence>
<evidence type="ECO:0000256" key="3">
    <source>
        <dbReference type="ARBA" id="ARBA00022559"/>
    </source>
</evidence>
<reference evidence="15" key="1">
    <citation type="journal article" date="2017" name="Proc. Natl. Acad. Sci. U.S.A.">
        <title>Simulation of Deepwater Horizon oil plume reveals substrate specialization within a complex community of hydrocarbon-degraders.</title>
        <authorList>
            <person name="Hu P."/>
            <person name="Dubinsky E.A."/>
            <person name="Probst A.J."/>
            <person name="Wang J."/>
            <person name="Sieber C.M.K."/>
            <person name="Tom L.M."/>
            <person name="Gardinali P."/>
            <person name="Banfield J.F."/>
            <person name="Atlas R.M."/>
            <person name="Andersen G.L."/>
        </authorList>
    </citation>
    <scope>NUCLEOTIDE SEQUENCE [LARGE SCALE GENOMIC DNA]</scope>
</reference>
<evidence type="ECO:0000256" key="5">
    <source>
        <dbReference type="ARBA" id="ARBA00023002"/>
    </source>
</evidence>
<feature type="signal peptide" evidence="12">
    <location>
        <begin position="1"/>
        <end position="17"/>
    </location>
</feature>
<dbReference type="InterPro" id="IPR050924">
    <property type="entry name" value="Peroxiredoxin_BCP/PrxQ"/>
</dbReference>
<dbReference type="AlphaFoldDB" id="A0A1Y5FBA0"/>
<dbReference type="GO" id="GO:0045454">
    <property type="term" value="P:cell redox homeostasis"/>
    <property type="evidence" value="ECO:0007669"/>
    <property type="project" value="TreeGrafter"/>
</dbReference>
<evidence type="ECO:0000256" key="11">
    <source>
        <dbReference type="ARBA" id="ARBA00049091"/>
    </source>
</evidence>
<proteinExistence type="inferred from homology"/>
<dbReference type="Gene3D" id="3.40.30.10">
    <property type="entry name" value="Glutaredoxin"/>
    <property type="match status" value="1"/>
</dbReference>
<evidence type="ECO:0000256" key="7">
    <source>
        <dbReference type="ARBA" id="ARBA00023284"/>
    </source>
</evidence>
<dbReference type="GO" id="GO:0005737">
    <property type="term" value="C:cytoplasm"/>
    <property type="evidence" value="ECO:0007669"/>
    <property type="project" value="TreeGrafter"/>
</dbReference>
<feature type="chain" id="PRO_5013277658" description="thioredoxin-dependent peroxiredoxin" evidence="12">
    <location>
        <begin position="18"/>
        <end position="188"/>
    </location>
</feature>
<evidence type="ECO:0000256" key="2">
    <source>
        <dbReference type="ARBA" id="ARBA00013017"/>
    </source>
</evidence>
<organism evidence="14 15">
    <name type="scientific">Halobacteriovorax marinus</name>
    <dbReference type="NCBI Taxonomy" id="97084"/>
    <lineage>
        <taxon>Bacteria</taxon>
        <taxon>Pseudomonadati</taxon>
        <taxon>Bdellovibrionota</taxon>
        <taxon>Bacteriovoracia</taxon>
        <taxon>Bacteriovoracales</taxon>
        <taxon>Halobacteriovoraceae</taxon>
        <taxon>Halobacteriovorax</taxon>
    </lineage>
</organism>
<dbReference type="Pfam" id="PF00578">
    <property type="entry name" value="AhpC-TSA"/>
    <property type="match status" value="1"/>
</dbReference>
<comment type="function">
    <text evidence="1">Thiol-specific peroxidase that catalyzes the reduction of hydrogen peroxide and organic hydroperoxides to water and alcohols, respectively. Plays a role in cell protection against oxidative stress by detoxifying peroxides and as sensor of hydrogen peroxide-mediated signaling events.</text>
</comment>
<sequence>MKKILLILLMIPQLTFAMVGLQVGDSAPNLTLQDTEGKSFNFSKEANTTVVVFYRGAWCPYCMTQLKSIQSEVVDSVKNRAQIVAVSVDRLMLAKKMRNKYNFSFKVLSDPKASSLKAFKIANKVSDELVKKYKSSYKIDIEADSGETHHMVAHPAVFIIKKGKVVFADIHLDYKVRTKNSQILDALK</sequence>
<accession>A0A1Y5FBA0</accession>
<dbReference type="Proteomes" id="UP000196531">
    <property type="component" value="Unassembled WGS sequence"/>
</dbReference>
<comment type="catalytic activity">
    <reaction evidence="11">
        <text>a hydroperoxide + [thioredoxin]-dithiol = an alcohol + [thioredoxin]-disulfide + H2O</text>
        <dbReference type="Rhea" id="RHEA:62620"/>
        <dbReference type="Rhea" id="RHEA-COMP:10698"/>
        <dbReference type="Rhea" id="RHEA-COMP:10700"/>
        <dbReference type="ChEBI" id="CHEBI:15377"/>
        <dbReference type="ChEBI" id="CHEBI:29950"/>
        <dbReference type="ChEBI" id="CHEBI:30879"/>
        <dbReference type="ChEBI" id="CHEBI:35924"/>
        <dbReference type="ChEBI" id="CHEBI:50058"/>
        <dbReference type="EC" id="1.11.1.24"/>
    </reaction>
</comment>
<dbReference type="EC" id="1.11.1.24" evidence="2"/>
<feature type="domain" description="Thioredoxin" evidence="13">
    <location>
        <begin position="21"/>
        <end position="188"/>
    </location>
</feature>
<dbReference type="PROSITE" id="PS51352">
    <property type="entry name" value="THIOREDOXIN_2"/>
    <property type="match status" value="1"/>
</dbReference>
<keyword evidence="6" id="KW-1015">Disulfide bond</keyword>
<evidence type="ECO:0000256" key="8">
    <source>
        <dbReference type="ARBA" id="ARBA00032824"/>
    </source>
</evidence>
<evidence type="ECO:0000259" key="13">
    <source>
        <dbReference type="PROSITE" id="PS51352"/>
    </source>
</evidence>
<evidence type="ECO:0000256" key="1">
    <source>
        <dbReference type="ARBA" id="ARBA00003330"/>
    </source>
</evidence>
<protein>
    <recommendedName>
        <fullName evidence="2">thioredoxin-dependent peroxiredoxin</fullName>
        <ecNumber evidence="2">1.11.1.24</ecNumber>
    </recommendedName>
    <alternativeName>
        <fullName evidence="8">Thioredoxin peroxidase</fullName>
    </alternativeName>
    <alternativeName>
        <fullName evidence="10">Thioredoxin-dependent peroxiredoxin Bcp</fullName>
    </alternativeName>
</protein>